<dbReference type="SUPFAM" id="SSF81901">
    <property type="entry name" value="HCP-like"/>
    <property type="match status" value="1"/>
</dbReference>
<dbReference type="InterPro" id="IPR050767">
    <property type="entry name" value="Sel1_AlgK"/>
</dbReference>
<reference evidence="2 3" key="1">
    <citation type="submission" date="2020-08" db="EMBL/GenBank/DDBJ databases">
        <title>Genomic Encyclopedia of Type Strains, Phase IV (KMG-IV): sequencing the most valuable type-strain genomes for metagenomic binning, comparative biology and taxonomic classification.</title>
        <authorList>
            <person name="Goeker M."/>
        </authorList>
    </citation>
    <scope>NUCLEOTIDE SEQUENCE [LARGE SCALE GENOMIC DNA]</scope>
    <source>
        <strain evidence="2 3">DSM 12706</strain>
    </source>
</reference>
<dbReference type="RefSeq" id="WP_184255260.1">
    <property type="nucleotide sequence ID" value="NZ_JACHIH010000004.1"/>
</dbReference>
<protein>
    <submittedName>
        <fullName evidence="2">TPR repeat protein</fullName>
    </submittedName>
</protein>
<dbReference type="Pfam" id="PF08238">
    <property type="entry name" value="Sel1"/>
    <property type="match status" value="4"/>
</dbReference>
<sequence>MIKSLRTISLAVIGAALLTSGAAVSPAWAQSADLVLCDRLAADPADPDKPADVKGVSEIAPGDVATAIKFCRTAAGSSRRALYGLGRAYAANRQGAEAIAAYRKAADKGSTSAMVELGVLYATGAGVTKDDAAARKLFERAAEAGNPRGISNLAALSGGGAGPADPVRARALLAKAAESNAEAQYQLGQMLAEGQGGAKDDVGARGLFEKAAAQGHAAAMERMGAFAQSGRGGPKDSAAAKDYYQKAAALGNDDAKAALKRADCPYVLKDKQGGVVTNLCF</sequence>
<dbReference type="InterPro" id="IPR006597">
    <property type="entry name" value="Sel1-like"/>
</dbReference>
<name>A0A7W8DY35_9BRAD</name>
<evidence type="ECO:0000256" key="1">
    <source>
        <dbReference type="SAM" id="SignalP"/>
    </source>
</evidence>
<dbReference type="EMBL" id="JACHIH010000004">
    <property type="protein sequence ID" value="MBB5046415.1"/>
    <property type="molecule type" value="Genomic_DNA"/>
</dbReference>
<keyword evidence="1" id="KW-0732">Signal</keyword>
<dbReference type="Proteomes" id="UP000542353">
    <property type="component" value="Unassembled WGS sequence"/>
</dbReference>
<dbReference type="SMART" id="SM00671">
    <property type="entry name" value="SEL1"/>
    <property type="match status" value="4"/>
</dbReference>
<dbReference type="Gene3D" id="1.25.40.10">
    <property type="entry name" value="Tetratricopeptide repeat domain"/>
    <property type="match status" value="2"/>
</dbReference>
<dbReference type="PANTHER" id="PTHR11102:SF160">
    <property type="entry name" value="ERAD-ASSOCIATED E3 UBIQUITIN-PROTEIN LIGASE COMPONENT HRD3"/>
    <property type="match status" value="1"/>
</dbReference>
<dbReference type="PANTHER" id="PTHR11102">
    <property type="entry name" value="SEL-1-LIKE PROTEIN"/>
    <property type="match status" value="1"/>
</dbReference>
<comment type="caution">
    <text evidence="2">The sequence shown here is derived from an EMBL/GenBank/DDBJ whole genome shotgun (WGS) entry which is preliminary data.</text>
</comment>
<feature type="signal peptide" evidence="1">
    <location>
        <begin position="1"/>
        <end position="29"/>
    </location>
</feature>
<evidence type="ECO:0000313" key="3">
    <source>
        <dbReference type="Proteomes" id="UP000542353"/>
    </source>
</evidence>
<dbReference type="AlphaFoldDB" id="A0A7W8DY35"/>
<dbReference type="InterPro" id="IPR011990">
    <property type="entry name" value="TPR-like_helical_dom_sf"/>
</dbReference>
<feature type="chain" id="PRO_5030977132" evidence="1">
    <location>
        <begin position="30"/>
        <end position="281"/>
    </location>
</feature>
<accession>A0A7W8DY35</accession>
<keyword evidence="3" id="KW-1185">Reference proteome</keyword>
<organism evidence="2 3">
    <name type="scientific">Rhodopseudomonas rhenobacensis</name>
    <dbReference type="NCBI Taxonomy" id="87461"/>
    <lineage>
        <taxon>Bacteria</taxon>
        <taxon>Pseudomonadati</taxon>
        <taxon>Pseudomonadota</taxon>
        <taxon>Alphaproteobacteria</taxon>
        <taxon>Hyphomicrobiales</taxon>
        <taxon>Nitrobacteraceae</taxon>
        <taxon>Rhodopseudomonas</taxon>
    </lineage>
</organism>
<gene>
    <name evidence="2" type="ORF">HNR60_001160</name>
</gene>
<proteinExistence type="predicted"/>
<evidence type="ECO:0000313" key="2">
    <source>
        <dbReference type="EMBL" id="MBB5046415.1"/>
    </source>
</evidence>